<dbReference type="InterPro" id="IPR052196">
    <property type="entry name" value="Bact_Kbp"/>
</dbReference>
<dbReference type="InterPro" id="IPR036779">
    <property type="entry name" value="LysM_dom_sf"/>
</dbReference>
<dbReference type="AlphaFoldDB" id="A0A0A0J4Q5"/>
<protein>
    <recommendedName>
        <fullName evidence="3">LysM domain-containing protein</fullName>
    </recommendedName>
</protein>
<keyword evidence="5" id="KW-1185">Reference proteome</keyword>
<keyword evidence="2" id="KW-0812">Transmembrane</keyword>
<comment type="caution">
    <text evidence="4">The sequence shown here is derived from an EMBL/GenBank/DDBJ whole genome shotgun (WGS) entry which is preliminary data.</text>
</comment>
<dbReference type="Gene3D" id="3.10.350.10">
    <property type="entry name" value="LysM domain"/>
    <property type="match status" value="1"/>
</dbReference>
<gene>
    <name evidence="4" type="ORF">N802_18370</name>
</gene>
<evidence type="ECO:0000313" key="5">
    <source>
        <dbReference type="Proteomes" id="UP000030002"/>
    </source>
</evidence>
<dbReference type="STRING" id="1385520.N802_18370"/>
<evidence type="ECO:0000259" key="3">
    <source>
        <dbReference type="PROSITE" id="PS51782"/>
    </source>
</evidence>
<dbReference type="Pfam" id="PF01476">
    <property type="entry name" value="LysM"/>
    <property type="match status" value="1"/>
</dbReference>
<feature type="domain" description="LysM" evidence="3">
    <location>
        <begin position="220"/>
        <end position="277"/>
    </location>
</feature>
<reference evidence="4 5" key="1">
    <citation type="submission" date="2013-08" db="EMBL/GenBank/DDBJ databases">
        <title>The genome sequence of Knoellia sinensis.</title>
        <authorList>
            <person name="Zhu W."/>
            <person name="Wang G."/>
        </authorList>
    </citation>
    <scope>NUCLEOTIDE SEQUENCE [LARGE SCALE GENOMIC DNA]</scope>
    <source>
        <strain evidence="4 5">KCTC 19936</strain>
    </source>
</reference>
<dbReference type="CDD" id="cd00118">
    <property type="entry name" value="LysM"/>
    <property type="match status" value="1"/>
</dbReference>
<dbReference type="InterPro" id="IPR018392">
    <property type="entry name" value="LysM"/>
</dbReference>
<keyword evidence="2" id="KW-1133">Transmembrane helix</keyword>
<dbReference type="PANTHER" id="PTHR34700:SF4">
    <property type="entry name" value="PHAGE-LIKE ELEMENT PBSX PROTEIN XKDP"/>
    <property type="match status" value="1"/>
</dbReference>
<dbReference type="PROSITE" id="PS51782">
    <property type="entry name" value="LYSM"/>
    <property type="match status" value="1"/>
</dbReference>
<dbReference type="PANTHER" id="PTHR34700">
    <property type="entry name" value="POTASSIUM BINDING PROTEIN KBP"/>
    <property type="match status" value="1"/>
</dbReference>
<name>A0A0A0J4Q5_9MICO</name>
<sequence length="288" mass="29339">MQTAANSIKLHSKASSATVAGRLLVTSLLAAVVVGAATWLLAVAWLWAHARVTAAGPAAVDEVLALALATLAAAVGAWLFVGVALEVLSHAPGRLGLLAGHCADRLTPALARRVAAFILGVGIGVAGGPTQAVAAPRSTVASATDSPGGVTVVADPGFVPTRGTAPEAGFESLTRPATRAATSQKPSPAPAPGFTPSAPRVRPQADPGLLGSRPSNAPELEVVVHRGDSLWSIAARHLGPDATDAEIARSWPLWFETNRDRIGDDPDVILPGQILRIPSPEQTASVTR</sequence>
<dbReference type="RefSeq" id="WP_052109822.1">
    <property type="nucleotide sequence ID" value="NZ_AVPJ01000007.1"/>
</dbReference>
<dbReference type="EMBL" id="AVPJ01000007">
    <property type="protein sequence ID" value="KGN32330.1"/>
    <property type="molecule type" value="Genomic_DNA"/>
</dbReference>
<dbReference type="OrthoDB" id="3210682at2"/>
<feature type="region of interest" description="Disordered" evidence="1">
    <location>
        <begin position="155"/>
        <end position="216"/>
    </location>
</feature>
<keyword evidence="2" id="KW-0472">Membrane</keyword>
<dbReference type="Proteomes" id="UP000030002">
    <property type="component" value="Unassembled WGS sequence"/>
</dbReference>
<evidence type="ECO:0000256" key="2">
    <source>
        <dbReference type="SAM" id="Phobius"/>
    </source>
</evidence>
<proteinExistence type="predicted"/>
<evidence type="ECO:0000256" key="1">
    <source>
        <dbReference type="SAM" id="MobiDB-lite"/>
    </source>
</evidence>
<dbReference type="eggNOG" id="COG1652">
    <property type="taxonomic scope" value="Bacteria"/>
</dbReference>
<accession>A0A0A0J4Q5</accession>
<organism evidence="4 5">
    <name type="scientific">Knoellia sinensis KCTC 19936</name>
    <dbReference type="NCBI Taxonomy" id="1385520"/>
    <lineage>
        <taxon>Bacteria</taxon>
        <taxon>Bacillati</taxon>
        <taxon>Actinomycetota</taxon>
        <taxon>Actinomycetes</taxon>
        <taxon>Micrococcales</taxon>
        <taxon>Intrasporangiaceae</taxon>
        <taxon>Knoellia</taxon>
    </lineage>
</organism>
<feature type="transmembrane region" description="Helical" evidence="2">
    <location>
        <begin position="63"/>
        <end position="85"/>
    </location>
</feature>
<feature type="transmembrane region" description="Helical" evidence="2">
    <location>
        <begin position="21"/>
        <end position="48"/>
    </location>
</feature>
<evidence type="ECO:0000313" key="4">
    <source>
        <dbReference type="EMBL" id="KGN32330.1"/>
    </source>
</evidence>